<evidence type="ECO:0000313" key="2">
    <source>
        <dbReference type="Proteomes" id="UP000676336"/>
    </source>
</evidence>
<sequence length="70" mass="8395">HWTTDIQQLIGQKDEIEIRVRSNYLTDIDHYVEFILRENKLNIENSSSSDDEDHTPYFAFLDKMEKQFSS</sequence>
<proteinExistence type="predicted"/>
<comment type="caution">
    <text evidence="1">The sequence shown here is derived from an EMBL/GenBank/DDBJ whole genome shotgun (WGS) entry which is preliminary data.</text>
</comment>
<gene>
    <name evidence="1" type="ORF">SMN809_LOCUS44965</name>
</gene>
<protein>
    <submittedName>
        <fullName evidence="1">Uncharacterized protein</fullName>
    </submittedName>
</protein>
<reference evidence="1" key="1">
    <citation type="submission" date="2021-02" db="EMBL/GenBank/DDBJ databases">
        <authorList>
            <person name="Nowell W R."/>
        </authorList>
    </citation>
    <scope>NUCLEOTIDE SEQUENCE</scope>
</reference>
<dbReference type="EMBL" id="CAJOBI010136311">
    <property type="protein sequence ID" value="CAF4747132.1"/>
    <property type="molecule type" value="Genomic_DNA"/>
</dbReference>
<feature type="non-terminal residue" evidence="1">
    <location>
        <position position="1"/>
    </location>
</feature>
<name>A0A8S3ATF9_9BILA</name>
<accession>A0A8S3ATF9</accession>
<evidence type="ECO:0000313" key="1">
    <source>
        <dbReference type="EMBL" id="CAF4747132.1"/>
    </source>
</evidence>
<organism evidence="1 2">
    <name type="scientific">Rotaria magnacalcarata</name>
    <dbReference type="NCBI Taxonomy" id="392030"/>
    <lineage>
        <taxon>Eukaryota</taxon>
        <taxon>Metazoa</taxon>
        <taxon>Spiralia</taxon>
        <taxon>Gnathifera</taxon>
        <taxon>Rotifera</taxon>
        <taxon>Eurotatoria</taxon>
        <taxon>Bdelloidea</taxon>
        <taxon>Philodinida</taxon>
        <taxon>Philodinidae</taxon>
        <taxon>Rotaria</taxon>
    </lineage>
</organism>
<dbReference type="AlphaFoldDB" id="A0A8S3ATF9"/>
<dbReference type="Proteomes" id="UP000676336">
    <property type="component" value="Unassembled WGS sequence"/>
</dbReference>